<dbReference type="InterPro" id="IPR023393">
    <property type="entry name" value="START-like_dom_sf"/>
</dbReference>
<protein>
    <submittedName>
        <fullName evidence="1">Dimethyladenosine transferase</fullName>
    </submittedName>
</protein>
<comment type="caution">
    <text evidence="1">The sequence shown here is derived from an EMBL/GenBank/DDBJ whole genome shotgun (WGS) entry which is preliminary data.</text>
</comment>
<sequence>MTSITTVDRGPRVVARRVVVNAPADELFALVNDPTKHGLVDGSGTVRDNVTGPAALSEGATFTTKMRMYGVPYRITSTVTEHVDTPVLKVVEWAHPAGHRWRWEFTPTADGRTEVTESFDNRQSKIGRVMERVGMARKNAEGITQTLSRLAAKYDSAG</sequence>
<keyword evidence="1" id="KW-0808">Transferase</keyword>
<dbReference type="RefSeq" id="WP_017837953.1">
    <property type="nucleotide sequence ID" value="NZ_NTGA01000016.1"/>
</dbReference>
<evidence type="ECO:0000313" key="1">
    <source>
        <dbReference type="EMBL" id="PAY23222.1"/>
    </source>
</evidence>
<name>A0A2A2WPT2_9ACTN</name>
<proteinExistence type="predicted"/>
<keyword evidence="2" id="KW-1185">Reference proteome</keyword>
<dbReference type="Gene3D" id="3.30.530.20">
    <property type="match status" value="1"/>
</dbReference>
<accession>A0A2A2WPT2</accession>
<dbReference type="Pfam" id="PF10604">
    <property type="entry name" value="Polyketide_cyc2"/>
    <property type="match status" value="1"/>
</dbReference>
<gene>
    <name evidence="1" type="ORF">CEY15_09210</name>
</gene>
<organism evidence="1 2">
    <name type="scientific">Dietzia natronolimnaea</name>
    <dbReference type="NCBI Taxonomy" id="161920"/>
    <lineage>
        <taxon>Bacteria</taxon>
        <taxon>Bacillati</taxon>
        <taxon>Actinomycetota</taxon>
        <taxon>Actinomycetes</taxon>
        <taxon>Mycobacteriales</taxon>
        <taxon>Dietziaceae</taxon>
        <taxon>Dietzia</taxon>
    </lineage>
</organism>
<dbReference type="SUPFAM" id="SSF55961">
    <property type="entry name" value="Bet v1-like"/>
    <property type="match status" value="1"/>
</dbReference>
<dbReference type="InterPro" id="IPR019587">
    <property type="entry name" value="Polyketide_cyclase/dehydratase"/>
</dbReference>
<evidence type="ECO:0000313" key="2">
    <source>
        <dbReference type="Proteomes" id="UP000218810"/>
    </source>
</evidence>
<dbReference type="EMBL" id="NTGA01000016">
    <property type="protein sequence ID" value="PAY23222.1"/>
    <property type="molecule type" value="Genomic_DNA"/>
</dbReference>
<dbReference type="GO" id="GO:0016740">
    <property type="term" value="F:transferase activity"/>
    <property type="evidence" value="ECO:0007669"/>
    <property type="project" value="UniProtKB-KW"/>
</dbReference>
<reference evidence="2" key="1">
    <citation type="submission" date="2017-09" db="EMBL/GenBank/DDBJ databases">
        <authorList>
            <person name="Zhang Y."/>
            <person name="Huang X."/>
            <person name="Liu J."/>
            <person name="Lu L."/>
            <person name="Peng K."/>
        </authorList>
    </citation>
    <scope>NUCLEOTIDE SEQUENCE [LARGE SCALE GENOMIC DNA]</scope>
    <source>
        <strain evidence="2">S-XJ-1</strain>
    </source>
</reference>
<dbReference type="Proteomes" id="UP000218810">
    <property type="component" value="Unassembled WGS sequence"/>
</dbReference>
<dbReference type="AlphaFoldDB" id="A0A2A2WPT2"/>
<dbReference type="OrthoDB" id="6624781at2"/>